<keyword evidence="5 6" id="KW-0472">Membrane</keyword>
<dbReference type="InterPro" id="IPR037185">
    <property type="entry name" value="EmrE-like"/>
</dbReference>
<feature type="transmembrane region" description="Helical" evidence="6">
    <location>
        <begin position="99"/>
        <end position="116"/>
    </location>
</feature>
<dbReference type="InterPro" id="IPR000620">
    <property type="entry name" value="EamA_dom"/>
</dbReference>
<comment type="subcellular location">
    <subcellularLocation>
        <location evidence="1">Membrane</location>
        <topology evidence="1">Multi-pass membrane protein</topology>
    </subcellularLocation>
</comment>
<organism evidence="8 9">
    <name type="scientific">Maritimibacter fusiformis</name>
    <dbReference type="NCBI Taxonomy" id="2603819"/>
    <lineage>
        <taxon>Bacteria</taxon>
        <taxon>Pseudomonadati</taxon>
        <taxon>Pseudomonadota</taxon>
        <taxon>Alphaproteobacteria</taxon>
        <taxon>Rhodobacterales</taxon>
        <taxon>Roseobacteraceae</taxon>
        <taxon>Maritimibacter</taxon>
    </lineage>
</organism>
<feature type="transmembrane region" description="Helical" evidence="6">
    <location>
        <begin position="269"/>
        <end position="287"/>
    </location>
</feature>
<feature type="transmembrane region" description="Helical" evidence="6">
    <location>
        <begin position="36"/>
        <end position="54"/>
    </location>
</feature>
<comment type="similarity">
    <text evidence="2">Belongs to the drug/metabolite transporter (DMT) superfamily. 10 TMS drug/metabolite exporter (DME) (TC 2.A.7.3) family.</text>
</comment>
<dbReference type="SUPFAM" id="SSF103481">
    <property type="entry name" value="Multidrug resistance efflux transporter EmrE"/>
    <property type="match status" value="2"/>
</dbReference>
<evidence type="ECO:0000256" key="2">
    <source>
        <dbReference type="ARBA" id="ARBA00009853"/>
    </source>
</evidence>
<name>A0A5D0RMM5_9RHOB</name>
<dbReference type="EMBL" id="VSIY01000003">
    <property type="protein sequence ID" value="TYB82907.1"/>
    <property type="molecule type" value="Genomic_DNA"/>
</dbReference>
<protein>
    <submittedName>
        <fullName evidence="8">DMT family transporter</fullName>
    </submittedName>
</protein>
<feature type="transmembrane region" description="Helical" evidence="6">
    <location>
        <begin position="121"/>
        <end position="140"/>
    </location>
</feature>
<evidence type="ECO:0000256" key="1">
    <source>
        <dbReference type="ARBA" id="ARBA00004141"/>
    </source>
</evidence>
<evidence type="ECO:0000313" key="8">
    <source>
        <dbReference type="EMBL" id="TYB82907.1"/>
    </source>
</evidence>
<dbReference type="PANTHER" id="PTHR22911:SF6">
    <property type="entry name" value="SOLUTE CARRIER FAMILY 35 MEMBER G1"/>
    <property type="match status" value="1"/>
</dbReference>
<keyword evidence="3 6" id="KW-0812">Transmembrane</keyword>
<reference evidence="8 9" key="1">
    <citation type="submission" date="2019-08" db="EMBL/GenBank/DDBJ databases">
        <title>Identification of a novel species of the genus Boseongicola.</title>
        <authorList>
            <person name="Zhang X.-Q."/>
        </authorList>
    </citation>
    <scope>NUCLEOTIDE SEQUENCE [LARGE SCALE GENOMIC DNA]</scope>
    <source>
        <strain evidence="8 9">HY14</strain>
    </source>
</reference>
<feature type="domain" description="EamA" evidence="7">
    <location>
        <begin position="156"/>
        <end position="286"/>
    </location>
</feature>
<dbReference type="Proteomes" id="UP000322080">
    <property type="component" value="Unassembled WGS sequence"/>
</dbReference>
<evidence type="ECO:0000256" key="5">
    <source>
        <dbReference type="ARBA" id="ARBA00023136"/>
    </source>
</evidence>
<dbReference type="RefSeq" id="WP_148375997.1">
    <property type="nucleotide sequence ID" value="NZ_VSIY01000003.1"/>
</dbReference>
<evidence type="ECO:0000256" key="4">
    <source>
        <dbReference type="ARBA" id="ARBA00022989"/>
    </source>
</evidence>
<sequence>MNVKLAVLLKLAAVATFVAMQALIKATDGRVPPGEVVFFRSLFAFPVIIVWLAWRRELRVGLKTDNLMGHVWRGMIGTLSMGLGFAGLTMLPLPEVTALGYAAPILVVVFAAMFLGEEVRLFRLSAVALGMVGVLIVLSPRLTTLTAGQVEAVQALGAALVLMSAIFAALAQIFIRKLVMRERAATVVFYFTLSSMLLALLTLPFGWVVPSGMDAALLVGAGTLGGIGQGLATSAYRFAPASVVAPFDYASMLLAIAIGYVIFAEVPTRTTLGGAALIVVAGIVIIWREHQLGVERDRARRAMPPQG</sequence>
<feature type="domain" description="EamA" evidence="7">
    <location>
        <begin position="6"/>
        <end position="138"/>
    </location>
</feature>
<keyword evidence="9" id="KW-1185">Reference proteome</keyword>
<gene>
    <name evidence="8" type="ORF">FVF75_01605</name>
</gene>
<dbReference type="PANTHER" id="PTHR22911">
    <property type="entry name" value="ACYL-MALONYL CONDENSING ENZYME-RELATED"/>
    <property type="match status" value="1"/>
</dbReference>
<accession>A0A5D0RMM5</accession>
<feature type="transmembrane region" description="Helical" evidence="6">
    <location>
        <begin position="152"/>
        <end position="175"/>
    </location>
</feature>
<evidence type="ECO:0000256" key="3">
    <source>
        <dbReference type="ARBA" id="ARBA00022692"/>
    </source>
</evidence>
<dbReference type="GO" id="GO:0016020">
    <property type="term" value="C:membrane"/>
    <property type="evidence" value="ECO:0007669"/>
    <property type="project" value="UniProtKB-SubCell"/>
</dbReference>
<feature type="transmembrane region" description="Helical" evidence="6">
    <location>
        <begin position="215"/>
        <end position="236"/>
    </location>
</feature>
<feature type="transmembrane region" description="Helical" evidence="6">
    <location>
        <begin position="75"/>
        <end position="93"/>
    </location>
</feature>
<proteinExistence type="inferred from homology"/>
<feature type="transmembrane region" description="Helical" evidence="6">
    <location>
        <begin position="243"/>
        <end position="263"/>
    </location>
</feature>
<dbReference type="Pfam" id="PF00892">
    <property type="entry name" value="EamA"/>
    <property type="match status" value="2"/>
</dbReference>
<comment type="caution">
    <text evidence="8">The sequence shown here is derived from an EMBL/GenBank/DDBJ whole genome shotgun (WGS) entry which is preliminary data.</text>
</comment>
<dbReference type="AlphaFoldDB" id="A0A5D0RMM5"/>
<evidence type="ECO:0000259" key="7">
    <source>
        <dbReference type="Pfam" id="PF00892"/>
    </source>
</evidence>
<keyword evidence="4 6" id="KW-1133">Transmembrane helix</keyword>
<evidence type="ECO:0000256" key="6">
    <source>
        <dbReference type="SAM" id="Phobius"/>
    </source>
</evidence>
<evidence type="ECO:0000313" key="9">
    <source>
        <dbReference type="Proteomes" id="UP000322080"/>
    </source>
</evidence>
<feature type="transmembrane region" description="Helical" evidence="6">
    <location>
        <begin position="187"/>
        <end position="209"/>
    </location>
</feature>